<dbReference type="FunFam" id="2.60.120.290:FF:000005">
    <property type="entry name" value="Procollagen C-endopeptidase enhancer 1"/>
    <property type="match status" value="2"/>
</dbReference>
<dbReference type="SUPFAM" id="SSF55486">
    <property type="entry name" value="Metalloproteases ('zincins'), catalytic domain"/>
    <property type="match status" value="1"/>
</dbReference>
<evidence type="ECO:0000259" key="22">
    <source>
        <dbReference type="PROSITE" id="PS01180"/>
    </source>
</evidence>
<dbReference type="SMART" id="SM00235">
    <property type="entry name" value="ZnMc"/>
    <property type="match status" value="1"/>
</dbReference>
<dbReference type="GO" id="GO:0006508">
    <property type="term" value="P:proteolysis"/>
    <property type="evidence" value="ECO:0007669"/>
    <property type="project" value="UniProtKB-KW"/>
</dbReference>
<keyword evidence="11" id="KW-0106">Calcium</keyword>
<feature type="domain" description="Peptidase M12A" evidence="24">
    <location>
        <begin position="180"/>
        <end position="378"/>
    </location>
</feature>
<feature type="binding site" evidence="17 19">
    <location>
        <position position="277"/>
    </location>
    <ligand>
        <name>Zn(2+)</name>
        <dbReference type="ChEBI" id="CHEBI:29105"/>
        <note>catalytic</note>
    </ligand>
</feature>
<evidence type="ECO:0000256" key="19">
    <source>
        <dbReference type="PROSITE-ProRule" id="PRU01211"/>
    </source>
</evidence>
<dbReference type="FunFam" id="2.10.25.10:FF:000010">
    <property type="entry name" value="Pro-epidermal growth factor"/>
    <property type="match status" value="1"/>
</dbReference>
<evidence type="ECO:0000256" key="13">
    <source>
        <dbReference type="ARBA" id="ARBA00023145"/>
    </source>
</evidence>
<feature type="active site" evidence="16 19">
    <location>
        <position position="274"/>
    </location>
</feature>
<dbReference type="InterPro" id="IPR001506">
    <property type="entry name" value="Peptidase_M12A"/>
</dbReference>
<feature type="disulfide bond" evidence="19">
    <location>
        <begin position="243"/>
        <end position="265"/>
    </location>
</feature>
<dbReference type="PROSITE" id="PS00010">
    <property type="entry name" value="ASX_HYDROXYL"/>
    <property type="match status" value="2"/>
</dbReference>
<keyword evidence="2" id="KW-0217">Developmental protein</keyword>
<dbReference type="PANTHER" id="PTHR24251:SF43">
    <property type="entry name" value="TOLLOID-LIKE PROTEIN 2"/>
    <property type="match status" value="1"/>
</dbReference>
<dbReference type="PROSITE" id="PS51864">
    <property type="entry name" value="ASTACIN"/>
    <property type="match status" value="1"/>
</dbReference>
<accession>A0A812BTE0</accession>
<feature type="domain" description="CUB" evidence="22">
    <location>
        <begin position="492"/>
        <end position="604"/>
    </location>
</feature>
<evidence type="ECO:0000259" key="24">
    <source>
        <dbReference type="PROSITE" id="PS51864"/>
    </source>
</evidence>
<organism evidence="25 26">
    <name type="scientific">Acanthosepion pharaonis</name>
    <name type="common">Pharaoh cuttlefish</name>
    <name type="synonym">Sepia pharaonis</name>
    <dbReference type="NCBI Taxonomy" id="158019"/>
    <lineage>
        <taxon>Eukaryota</taxon>
        <taxon>Metazoa</taxon>
        <taxon>Spiralia</taxon>
        <taxon>Lophotrochozoa</taxon>
        <taxon>Mollusca</taxon>
        <taxon>Cephalopoda</taxon>
        <taxon>Coleoidea</taxon>
        <taxon>Decapodiformes</taxon>
        <taxon>Sepiida</taxon>
        <taxon>Sepiina</taxon>
        <taxon>Sepiidae</taxon>
        <taxon>Acanthosepion</taxon>
    </lineage>
</organism>
<feature type="compositionally biased region" description="Basic residues" evidence="21">
    <location>
        <begin position="125"/>
        <end position="154"/>
    </location>
</feature>
<feature type="binding site" evidence="17 19">
    <location>
        <position position="283"/>
    </location>
    <ligand>
        <name>Zn(2+)</name>
        <dbReference type="ChEBI" id="CHEBI:29105"/>
        <note>catalytic</note>
    </ligand>
</feature>
<dbReference type="CDD" id="cd00054">
    <property type="entry name" value="EGF_CA"/>
    <property type="match status" value="2"/>
</dbReference>
<dbReference type="PRINTS" id="PR00480">
    <property type="entry name" value="ASTACIN"/>
</dbReference>
<dbReference type="EMBL" id="CAHIKZ030000830">
    <property type="protein sequence ID" value="CAE1240683.1"/>
    <property type="molecule type" value="Genomic_DNA"/>
</dbReference>
<sequence length="1051" mass="119330">MLSSGSYLLLFVFLMLCMQFHCQGTVQGLSLPEPKSLPMHRISSKDPVSLYTEQDSTNISYKQPTRKTSNDLYMDPCKAAGFINDIALTDDDVHDLMKMWHNNIEVQVDDPNVRHPRKISEPVSKRRPRKKNKGSHRKRKRCRKKDPKCNKRKSKDTTKKNSPKQKPVSEASRSWRTRRAATARQDRLWEYGVIPYQIEANFSGPHKALFRLAMRHWENHTCITFVERTPEHEDYIVFTERPCGCCSYVGKRGNGAQAISIGKNCDKFGIVVHELGHVIGFWHEHTRPDRDDHVQIIYKNIMPGQEYNFNKLTPADVNSLGEEYDYGSIMHYARNTFARATFVDTILPKRKYGTRDIGQRIKLSPGDIRQANRLYRCASCGRTLQAATGEFSHKPNQQRTEEREVCEWRISATHGEKIVLNITSLDVPESRNCVTDYLEVRDGYYERSTKLGKFCGKTVPGVLQSTDSRMWLRFVSTQKKGEGFVAKYEAICGGVINKSRGTLTSPNSPDDYRANQECVWRITVPKAYLVGLMFQSFEIENHDNCVYDYLEIRDGPDETSPSLGKFCGYKVPEDIKSSGNQLYVKFVSDGSVQKAGFSATFTEEYNECLTDYHGCDHICVNTLGSYKCMCEIGYELHSDGRKCEDACGGYISIENGTFQSPSFPDLYPTNKYCVWQIVAPKQHRITLNFSYFDLEGNNQDCEYDSVRVSNGLNSDTKAIGIFCGSTLPDSITSSENSLRIEFSSDNSVQKTGFNATFFTDKDECALKNGGCQQICRNTIGSYQCACQNGFTLHENKHDCKEGGCKHQIKTPSGNINSPKWPDFYPSRKDCVWTFTVTDGHRVKLEFEEFELEPHQECTYDHIEIFDGTSTNSRSLGRFCGNKIPPPTYSSGNTMFMIFYSDASVQRKGFSAMHSTVCGGHLLAKTEPKFIYSHAKYGDQNYDNAADCDWIIEAEDDQRIYVEFKAFEIEDESECMYDYVKLYDGKSDTGSAIGKYCGSNKPPPVTSSGRILTIRFVTDDTVNWKGFSLTYRLAEDQSTGGGETQELPEVQG</sequence>
<comment type="cofactor">
    <cofactor evidence="19 20">
        <name>Zn(2+)</name>
        <dbReference type="ChEBI" id="CHEBI:29105"/>
    </cofactor>
    <text evidence="19 20">Binds 1 zinc ion per subunit.</text>
</comment>
<dbReference type="SMART" id="SM00042">
    <property type="entry name" value="CUB"/>
    <property type="match status" value="5"/>
</dbReference>
<dbReference type="FunFam" id="2.60.120.290:FF:000013">
    <property type="entry name" value="Membrane frizzled-related protein"/>
    <property type="match status" value="2"/>
</dbReference>
<dbReference type="PROSITE" id="PS01180">
    <property type="entry name" value="CUB"/>
    <property type="match status" value="5"/>
</dbReference>
<feature type="binding site" evidence="17 19">
    <location>
        <position position="273"/>
    </location>
    <ligand>
        <name>Zn(2+)</name>
        <dbReference type="ChEBI" id="CHEBI:29105"/>
        <note>catalytic</note>
    </ligand>
</feature>
<dbReference type="Gene3D" id="2.60.120.290">
    <property type="entry name" value="Spermadhesin, CUB domain"/>
    <property type="match status" value="5"/>
</dbReference>
<evidence type="ECO:0000256" key="12">
    <source>
        <dbReference type="ARBA" id="ARBA00023049"/>
    </source>
</evidence>
<dbReference type="FunFam" id="2.10.25.10:FF:000022">
    <property type="entry name" value="Metalloendopeptidase"/>
    <property type="match status" value="1"/>
</dbReference>
<dbReference type="GO" id="GO:0008270">
    <property type="term" value="F:zinc ion binding"/>
    <property type="evidence" value="ECO:0007669"/>
    <property type="project" value="UniProtKB-UniRule"/>
</dbReference>
<dbReference type="InterPro" id="IPR000742">
    <property type="entry name" value="EGF"/>
</dbReference>
<dbReference type="OrthoDB" id="431034at2759"/>
<comment type="caution">
    <text evidence="18">Lacks conserved residue(s) required for the propagation of feature annotation.</text>
</comment>
<keyword evidence="26" id="KW-1185">Reference proteome</keyword>
<keyword evidence="4 18" id="KW-0245">EGF-like domain</keyword>
<gene>
    <name evidence="25" type="ORF">SPHA_22444</name>
</gene>
<keyword evidence="9 19" id="KW-0378">Hydrolase</keyword>
<dbReference type="Gene3D" id="3.40.390.10">
    <property type="entry name" value="Collagenase (Catalytic Domain)"/>
    <property type="match status" value="1"/>
</dbReference>
<evidence type="ECO:0000256" key="21">
    <source>
        <dbReference type="SAM" id="MobiDB-lite"/>
    </source>
</evidence>
<dbReference type="SMART" id="SM00179">
    <property type="entry name" value="EGF_CA"/>
    <property type="match status" value="2"/>
</dbReference>
<feature type="domain" description="CUB" evidence="22">
    <location>
        <begin position="804"/>
        <end position="916"/>
    </location>
</feature>
<dbReference type="FunFam" id="2.60.120.290:FF:000004">
    <property type="entry name" value="Metalloendopeptidase"/>
    <property type="match status" value="1"/>
</dbReference>
<dbReference type="PROSITE" id="PS01187">
    <property type="entry name" value="EGF_CA"/>
    <property type="match status" value="2"/>
</dbReference>
<dbReference type="Proteomes" id="UP000597762">
    <property type="component" value="Unassembled WGS sequence"/>
</dbReference>
<dbReference type="InterPro" id="IPR001881">
    <property type="entry name" value="EGF-like_Ca-bd_dom"/>
</dbReference>
<keyword evidence="5 19" id="KW-0645">Protease</keyword>
<keyword evidence="3" id="KW-0964">Secreted</keyword>
<evidence type="ECO:0000313" key="25">
    <source>
        <dbReference type="EMBL" id="CAE1240683.1"/>
    </source>
</evidence>
<dbReference type="CDD" id="cd04281">
    <property type="entry name" value="ZnMc_BMP1_TLD"/>
    <property type="match status" value="1"/>
</dbReference>
<dbReference type="PANTHER" id="PTHR24251">
    <property type="entry name" value="OVOCHYMASE-RELATED"/>
    <property type="match status" value="1"/>
</dbReference>
<dbReference type="GO" id="GO:0004222">
    <property type="term" value="F:metalloendopeptidase activity"/>
    <property type="evidence" value="ECO:0007669"/>
    <property type="project" value="UniProtKB-UniRule"/>
</dbReference>
<name>A0A812BTE0_ACAPH</name>
<reference evidence="25" key="1">
    <citation type="submission" date="2021-01" db="EMBL/GenBank/DDBJ databases">
        <authorList>
            <person name="Li R."/>
            <person name="Bekaert M."/>
        </authorList>
    </citation>
    <scope>NUCLEOTIDE SEQUENCE</scope>
    <source>
        <strain evidence="25">Farmed</strain>
    </source>
</reference>
<dbReference type="InterPro" id="IPR018097">
    <property type="entry name" value="EGF_Ca-bd_CS"/>
</dbReference>
<evidence type="ECO:0000256" key="11">
    <source>
        <dbReference type="ARBA" id="ARBA00022837"/>
    </source>
</evidence>
<protein>
    <recommendedName>
        <fullName evidence="20">Metalloendopeptidase</fullName>
        <ecNumber evidence="20">3.4.24.-</ecNumber>
    </recommendedName>
</protein>
<evidence type="ECO:0000256" key="18">
    <source>
        <dbReference type="PROSITE-ProRule" id="PRU00076"/>
    </source>
</evidence>
<evidence type="ECO:0000313" key="26">
    <source>
        <dbReference type="Proteomes" id="UP000597762"/>
    </source>
</evidence>
<feature type="domain" description="CUB" evidence="22">
    <location>
        <begin position="647"/>
        <end position="760"/>
    </location>
</feature>
<evidence type="ECO:0000256" key="5">
    <source>
        <dbReference type="ARBA" id="ARBA00022670"/>
    </source>
</evidence>
<dbReference type="InterPro" id="IPR015446">
    <property type="entry name" value="BMP_1/tolloid-like"/>
</dbReference>
<evidence type="ECO:0000256" key="9">
    <source>
        <dbReference type="ARBA" id="ARBA00022801"/>
    </source>
</evidence>
<evidence type="ECO:0000256" key="4">
    <source>
        <dbReference type="ARBA" id="ARBA00022536"/>
    </source>
</evidence>
<dbReference type="EC" id="3.4.24.-" evidence="20"/>
<dbReference type="GO" id="GO:0005509">
    <property type="term" value="F:calcium ion binding"/>
    <property type="evidence" value="ECO:0007669"/>
    <property type="project" value="InterPro"/>
</dbReference>
<dbReference type="InterPro" id="IPR034036">
    <property type="entry name" value="ZnMP_TLD/BMP1"/>
</dbReference>
<feature type="disulfide bond" evidence="19">
    <location>
        <begin position="222"/>
        <end position="377"/>
    </location>
</feature>
<dbReference type="PROSITE" id="PS50026">
    <property type="entry name" value="EGF_3"/>
    <property type="match status" value="1"/>
</dbReference>
<dbReference type="InterPro" id="IPR024079">
    <property type="entry name" value="MetalloPept_cat_dom_sf"/>
</dbReference>
<feature type="domain" description="CUB" evidence="22">
    <location>
        <begin position="917"/>
        <end position="1033"/>
    </location>
</feature>
<feature type="domain" description="CUB" evidence="22">
    <location>
        <begin position="380"/>
        <end position="491"/>
    </location>
</feature>
<evidence type="ECO:0000256" key="8">
    <source>
        <dbReference type="ARBA" id="ARBA00022737"/>
    </source>
</evidence>
<evidence type="ECO:0000256" key="20">
    <source>
        <dbReference type="RuleBase" id="RU361183"/>
    </source>
</evidence>
<comment type="subcellular location">
    <subcellularLocation>
        <location evidence="1">Secreted</location>
    </subcellularLocation>
</comment>
<dbReference type="InterPro" id="IPR006026">
    <property type="entry name" value="Peptidase_Metallo"/>
</dbReference>
<evidence type="ECO:0000256" key="7">
    <source>
        <dbReference type="ARBA" id="ARBA00022729"/>
    </source>
</evidence>
<dbReference type="Pfam" id="PF01400">
    <property type="entry name" value="Astacin"/>
    <property type="match status" value="1"/>
</dbReference>
<dbReference type="PROSITE" id="PS01186">
    <property type="entry name" value="EGF_2"/>
    <property type="match status" value="2"/>
</dbReference>
<dbReference type="InterPro" id="IPR000859">
    <property type="entry name" value="CUB_dom"/>
</dbReference>
<keyword evidence="15" id="KW-0325">Glycoprotein</keyword>
<dbReference type="PIRSF" id="PIRSF001199">
    <property type="entry name" value="BMP_1/tolloid-like"/>
    <property type="match status" value="1"/>
</dbReference>
<dbReference type="AlphaFoldDB" id="A0A812BTE0"/>
<dbReference type="CDD" id="cd00041">
    <property type="entry name" value="CUB"/>
    <property type="match status" value="5"/>
</dbReference>
<keyword evidence="12 19" id="KW-0482">Metalloprotease</keyword>
<evidence type="ECO:0000256" key="15">
    <source>
        <dbReference type="ARBA" id="ARBA00023180"/>
    </source>
</evidence>
<evidence type="ECO:0000256" key="16">
    <source>
        <dbReference type="PIRSR" id="PIRSR001199-1"/>
    </source>
</evidence>
<feature type="disulfide bond" evidence="19">
    <location>
        <begin position="245"/>
        <end position="246"/>
    </location>
</feature>
<dbReference type="InterPro" id="IPR000152">
    <property type="entry name" value="EGF-type_Asp/Asn_hydroxyl_site"/>
</dbReference>
<evidence type="ECO:0000256" key="17">
    <source>
        <dbReference type="PIRSR" id="PIRSR001199-2"/>
    </source>
</evidence>
<keyword evidence="6 17" id="KW-0479">Metal-binding</keyword>
<feature type="domain" description="EGF-like" evidence="23">
    <location>
        <begin position="760"/>
        <end position="800"/>
    </location>
</feature>
<evidence type="ECO:0000256" key="10">
    <source>
        <dbReference type="ARBA" id="ARBA00022833"/>
    </source>
</evidence>
<feature type="chain" id="PRO_5033100761" description="Metalloendopeptidase" evidence="20">
    <location>
        <begin position="25"/>
        <end position="1051"/>
    </location>
</feature>
<keyword evidence="14 19" id="KW-1015">Disulfide bond</keyword>
<keyword evidence="10 17" id="KW-0862">Zinc</keyword>
<proteinExistence type="predicted"/>
<evidence type="ECO:0000259" key="23">
    <source>
        <dbReference type="PROSITE" id="PS50026"/>
    </source>
</evidence>
<feature type="signal peptide" evidence="20">
    <location>
        <begin position="1"/>
        <end position="24"/>
    </location>
</feature>
<comment type="caution">
    <text evidence="25">The sequence shown here is derived from an EMBL/GenBank/DDBJ whole genome shotgun (WGS) entry which is preliminary data.</text>
</comment>
<dbReference type="InterPro" id="IPR035914">
    <property type="entry name" value="Sperma_CUB_dom_sf"/>
</dbReference>
<dbReference type="SUPFAM" id="SSF57196">
    <property type="entry name" value="EGF/Laminin"/>
    <property type="match status" value="2"/>
</dbReference>
<keyword evidence="8" id="KW-0677">Repeat</keyword>
<dbReference type="Gene3D" id="2.10.25.10">
    <property type="entry name" value="Laminin"/>
    <property type="match status" value="2"/>
</dbReference>
<evidence type="ECO:0000256" key="3">
    <source>
        <dbReference type="ARBA" id="ARBA00022525"/>
    </source>
</evidence>
<evidence type="ECO:0000256" key="1">
    <source>
        <dbReference type="ARBA" id="ARBA00004613"/>
    </source>
</evidence>
<dbReference type="Pfam" id="PF14670">
    <property type="entry name" value="FXa_inhibition"/>
    <property type="match status" value="2"/>
</dbReference>
<dbReference type="SUPFAM" id="SSF49854">
    <property type="entry name" value="Spermadhesin, CUB domain"/>
    <property type="match status" value="5"/>
</dbReference>
<keyword evidence="7 20" id="KW-0732">Signal</keyword>
<dbReference type="FunFam" id="3.40.390.10:FF:000004">
    <property type="entry name" value="Metalloendopeptidase"/>
    <property type="match status" value="1"/>
</dbReference>
<keyword evidence="13" id="KW-0865">Zymogen</keyword>
<evidence type="ECO:0000256" key="2">
    <source>
        <dbReference type="ARBA" id="ARBA00022473"/>
    </source>
</evidence>
<dbReference type="Pfam" id="PF00431">
    <property type="entry name" value="CUB"/>
    <property type="match status" value="5"/>
</dbReference>
<evidence type="ECO:0000256" key="6">
    <source>
        <dbReference type="ARBA" id="ARBA00022723"/>
    </source>
</evidence>
<dbReference type="SMART" id="SM00181">
    <property type="entry name" value="EGF"/>
    <property type="match status" value="2"/>
</dbReference>
<dbReference type="GO" id="GO:0005576">
    <property type="term" value="C:extracellular region"/>
    <property type="evidence" value="ECO:0007669"/>
    <property type="project" value="UniProtKB-SubCell"/>
</dbReference>
<feature type="region of interest" description="Disordered" evidence="21">
    <location>
        <begin position="108"/>
        <end position="179"/>
    </location>
</feature>
<evidence type="ECO:0000256" key="14">
    <source>
        <dbReference type="ARBA" id="ARBA00023157"/>
    </source>
</evidence>